<gene>
    <name evidence="1" type="ORF">C3B61_15100</name>
</gene>
<dbReference type="Proteomes" id="UP000237340">
    <property type="component" value="Unassembled WGS sequence"/>
</dbReference>
<reference evidence="1 2" key="1">
    <citation type="submission" date="2018-01" db="EMBL/GenBank/DDBJ databases">
        <title>Cryobacterium sp. nov., from glaciers in China.</title>
        <authorList>
            <person name="Liu Q."/>
            <person name="Xin Y.-H."/>
        </authorList>
    </citation>
    <scope>NUCLEOTIDE SEQUENCE [LARGE SCALE GENOMIC DNA]</scope>
    <source>
        <strain evidence="1 2">TMN-42</strain>
    </source>
</reference>
<proteinExistence type="predicted"/>
<sequence length="109" mass="12461">MNAPVDKRVRFQDVKPYDAPARLEELQGPASGHVQLPPWVYWGPNPTVNLDVEGDVIMAYQATIQEGRTVDQVQILNRDRLVAIWPKLSMPPRVRELWGNRFPELTATE</sequence>
<name>A0A2S3ZC34_9MICO</name>
<accession>A0A2S3ZC34</accession>
<protein>
    <submittedName>
        <fullName evidence="1">Transcriptional regulator</fullName>
    </submittedName>
</protein>
<comment type="caution">
    <text evidence="1">The sequence shown here is derived from an EMBL/GenBank/DDBJ whole genome shotgun (WGS) entry which is preliminary data.</text>
</comment>
<evidence type="ECO:0000313" key="1">
    <source>
        <dbReference type="EMBL" id="POH63040.1"/>
    </source>
</evidence>
<organism evidence="1 2">
    <name type="scientific">Cryobacterium zongtaii</name>
    <dbReference type="NCBI Taxonomy" id="1259217"/>
    <lineage>
        <taxon>Bacteria</taxon>
        <taxon>Bacillati</taxon>
        <taxon>Actinomycetota</taxon>
        <taxon>Actinomycetes</taxon>
        <taxon>Micrococcales</taxon>
        <taxon>Microbacteriaceae</taxon>
        <taxon>Cryobacterium</taxon>
    </lineage>
</organism>
<keyword evidence="2" id="KW-1185">Reference proteome</keyword>
<dbReference type="AlphaFoldDB" id="A0A2S3ZC34"/>
<dbReference type="EMBL" id="PPXD01000024">
    <property type="protein sequence ID" value="POH63040.1"/>
    <property type="molecule type" value="Genomic_DNA"/>
</dbReference>
<evidence type="ECO:0000313" key="2">
    <source>
        <dbReference type="Proteomes" id="UP000237340"/>
    </source>
</evidence>